<dbReference type="SFLD" id="SFLDF00027">
    <property type="entry name" value="p-type_atpase"/>
    <property type="match status" value="1"/>
</dbReference>
<evidence type="ECO:0000256" key="1">
    <source>
        <dbReference type="ARBA" id="ARBA00003417"/>
    </source>
</evidence>
<evidence type="ECO:0000259" key="20">
    <source>
        <dbReference type="Pfam" id="PF00122"/>
    </source>
</evidence>
<keyword evidence="6" id="KW-0597">Phosphoprotein</keyword>
<feature type="transmembrane region" description="Helical" evidence="19">
    <location>
        <begin position="877"/>
        <end position="898"/>
    </location>
</feature>
<comment type="caution">
    <text evidence="22">The sequence shown here is derived from an EMBL/GenBank/DDBJ whole genome shotgun (WGS) entry which is preliminary data.</text>
</comment>
<evidence type="ECO:0000256" key="3">
    <source>
        <dbReference type="ARBA" id="ARBA00008804"/>
    </source>
</evidence>
<feature type="region of interest" description="Disordered" evidence="18">
    <location>
        <begin position="323"/>
        <end position="358"/>
    </location>
</feature>
<keyword evidence="12" id="KW-1278">Translocase</keyword>
<dbReference type="SUPFAM" id="SSF81653">
    <property type="entry name" value="Calcium ATPase, transduction domain A"/>
    <property type="match status" value="1"/>
</dbReference>
<feature type="transmembrane region" description="Helical" evidence="19">
    <location>
        <begin position="106"/>
        <end position="136"/>
    </location>
</feature>
<name>A0AAW1PE38_9CHLO</name>
<dbReference type="GO" id="GO:0005886">
    <property type="term" value="C:plasma membrane"/>
    <property type="evidence" value="ECO:0007669"/>
    <property type="project" value="UniProtKB-SubCell"/>
</dbReference>
<evidence type="ECO:0000256" key="9">
    <source>
        <dbReference type="ARBA" id="ARBA00022741"/>
    </source>
</evidence>
<feature type="transmembrane region" description="Helical" evidence="19">
    <location>
        <begin position="1294"/>
        <end position="1313"/>
    </location>
</feature>
<feature type="region of interest" description="Disordered" evidence="18">
    <location>
        <begin position="370"/>
        <end position="498"/>
    </location>
</feature>
<feature type="transmembrane region" description="Helical" evidence="19">
    <location>
        <begin position="48"/>
        <end position="66"/>
    </location>
</feature>
<dbReference type="InterPro" id="IPR004014">
    <property type="entry name" value="ATPase_P-typ_cation-transptr_N"/>
</dbReference>
<dbReference type="FunFam" id="3.40.1110.10:FF:000005">
    <property type="entry name" value="Plasma membrane ATPase"/>
    <property type="match status" value="1"/>
</dbReference>
<evidence type="ECO:0000313" key="23">
    <source>
        <dbReference type="Proteomes" id="UP001465755"/>
    </source>
</evidence>
<dbReference type="NCBIfam" id="TIGR01647">
    <property type="entry name" value="ATPase-IIIA_H"/>
    <property type="match status" value="1"/>
</dbReference>
<feature type="compositionally biased region" description="Basic and acidic residues" evidence="18">
    <location>
        <begin position="520"/>
        <end position="530"/>
    </location>
</feature>
<dbReference type="EMBL" id="JALJOQ010000036">
    <property type="protein sequence ID" value="KAK9806554.1"/>
    <property type="molecule type" value="Genomic_DNA"/>
</dbReference>
<evidence type="ECO:0000256" key="4">
    <source>
        <dbReference type="ARBA" id="ARBA00012476"/>
    </source>
</evidence>
<dbReference type="InterPro" id="IPR023298">
    <property type="entry name" value="ATPase_P-typ_TM_dom_sf"/>
</dbReference>
<dbReference type="Gene3D" id="1.20.1110.10">
    <property type="entry name" value="Calcium-transporting ATPase, transmembrane domain"/>
    <property type="match status" value="1"/>
</dbReference>
<comment type="catalytic activity">
    <reaction evidence="16">
        <text>ATP + H2O + H(+)(in) = ADP + phosphate + 2 H(+)(out)</text>
        <dbReference type="Rhea" id="RHEA:20852"/>
        <dbReference type="ChEBI" id="CHEBI:15377"/>
        <dbReference type="ChEBI" id="CHEBI:15378"/>
        <dbReference type="ChEBI" id="CHEBI:30616"/>
        <dbReference type="ChEBI" id="CHEBI:43474"/>
        <dbReference type="ChEBI" id="CHEBI:456216"/>
        <dbReference type="EC" id="7.1.2.1"/>
    </reaction>
</comment>
<dbReference type="PANTHER" id="PTHR42861">
    <property type="entry name" value="CALCIUM-TRANSPORTING ATPASE"/>
    <property type="match status" value="1"/>
</dbReference>
<dbReference type="Pfam" id="PF00122">
    <property type="entry name" value="E1-E2_ATPase"/>
    <property type="match status" value="1"/>
</dbReference>
<evidence type="ECO:0000256" key="11">
    <source>
        <dbReference type="ARBA" id="ARBA00022842"/>
    </source>
</evidence>
<feature type="transmembrane region" description="Helical" evidence="19">
    <location>
        <begin position="724"/>
        <end position="745"/>
    </location>
</feature>
<reference evidence="22 23" key="1">
    <citation type="journal article" date="2024" name="Nat. Commun.">
        <title>Phylogenomics reveals the evolutionary origins of lichenization in chlorophyte algae.</title>
        <authorList>
            <person name="Puginier C."/>
            <person name="Libourel C."/>
            <person name="Otte J."/>
            <person name="Skaloud P."/>
            <person name="Haon M."/>
            <person name="Grisel S."/>
            <person name="Petersen M."/>
            <person name="Berrin J.G."/>
            <person name="Delaux P.M."/>
            <person name="Dal Grande F."/>
            <person name="Keller J."/>
        </authorList>
    </citation>
    <scope>NUCLEOTIDE SEQUENCE [LARGE SCALE GENOMIC DNA]</scope>
    <source>
        <strain evidence="22 23">SAG 2036</strain>
    </source>
</reference>
<evidence type="ECO:0000259" key="21">
    <source>
        <dbReference type="Pfam" id="PF00690"/>
    </source>
</evidence>
<evidence type="ECO:0000256" key="7">
    <source>
        <dbReference type="ARBA" id="ARBA00022692"/>
    </source>
</evidence>
<keyword evidence="5" id="KW-1003">Cell membrane</keyword>
<evidence type="ECO:0000256" key="12">
    <source>
        <dbReference type="ARBA" id="ARBA00022967"/>
    </source>
</evidence>
<feature type="transmembrane region" description="Helical" evidence="19">
    <location>
        <begin position="904"/>
        <end position="932"/>
    </location>
</feature>
<dbReference type="GO" id="GO:0005524">
    <property type="term" value="F:ATP binding"/>
    <property type="evidence" value="ECO:0007669"/>
    <property type="project" value="UniProtKB-KW"/>
</dbReference>
<dbReference type="GO" id="GO:0120029">
    <property type="term" value="P:proton export across plasma membrane"/>
    <property type="evidence" value="ECO:0007669"/>
    <property type="project" value="InterPro"/>
</dbReference>
<feature type="transmembrane region" description="Helical" evidence="19">
    <location>
        <begin position="699"/>
        <end position="718"/>
    </location>
</feature>
<evidence type="ECO:0000256" key="5">
    <source>
        <dbReference type="ARBA" id="ARBA00022475"/>
    </source>
</evidence>
<dbReference type="Proteomes" id="UP001465755">
    <property type="component" value="Unassembled WGS sequence"/>
</dbReference>
<dbReference type="Gene3D" id="3.40.50.1000">
    <property type="entry name" value="HAD superfamily/HAD-like"/>
    <property type="match status" value="1"/>
</dbReference>
<feature type="region of interest" description="Disordered" evidence="18">
    <location>
        <begin position="513"/>
        <end position="545"/>
    </location>
</feature>
<evidence type="ECO:0000256" key="14">
    <source>
        <dbReference type="ARBA" id="ARBA00023136"/>
    </source>
</evidence>
<evidence type="ECO:0000256" key="19">
    <source>
        <dbReference type="SAM" id="Phobius"/>
    </source>
</evidence>
<gene>
    <name evidence="22" type="ORF">WJX73_000387</name>
</gene>
<dbReference type="SMART" id="SM00679">
    <property type="entry name" value="CTNS"/>
    <property type="match status" value="1"/>
</dbReference>
<feature type="transmembrane region" description="Helical" evidence="19">
    <location>
        <begin position="1455"/>
        <end position="1477"/>
    </location>
</feature>
<dbReference type="PRINTS" id="PR00119">
    <property type="entry name" value="CATATPASE"/>
</dbReference>
<dbReference type="Pfam" id="PF04193">
    <property type="entry name" value="PQ-loop"/>
    <property type="match status" value="2"/>
</dbReference>
<dbReference type="SFLD" id="SFLDS00003">
    <property type="entry name" value="Haloacid_Dehalogenase"/>
    <property type="match status" value="1"/>
</dbReference>
<keyword evidence="7 19" id="KW-0812">Transmembrane</keyword>
<dbReference type="InterPro" id="IPR023214">
    <property type="entry name" value="HAD_sf"/>
</dbReference>
<feature type="transmembrane region" description="Helical" evidence="19">
    <location>
        <begin position="72"/>
        <end position="94"/>
    </location>
</feature>
<feature type="domain" description="Cation-transporting P-type ATPase N-terminal" evidence="21">
    <location>
        <begin position="666"/>
        <end position="714"/>
    </location>
</feature>
<dbReference type="InterPro" id="IPR006603">
    <property type="entry name" value="PQ-loop_rpt"/>
</dbReference>
<evidence type="ECO:0000256" key="6">
    <source>
        <dbReference type="ARBA" id="ARBA00022553"/>
    </source>
</evidence>
<dbReference type="GO" id="GO:0046872">
    <property type="term" value="F:metal ion binding"/>
    <property type="evidence" value="ECO:0007669"/>
    <property type="project" value="UniProtKB-KW"/>
</dbReference>
<dbReference type="SUPFAM" id="SSF56784">
    <property type="entry name" value="HAD-like"/>
    <property type="match status" value="1"/>
</dbReference>
<dbReference type="GO" id="GO:0008553">
    <property type="term" value="F:P-type proton-exporting transporter activity"/>
    <property type="evidence" value="ECO:0007669"/>
    <property type="project" value="UniProtKB-EC"/>
</dbReference>
<dbReference type="InterPro" id="IPR008250">
    <property type="entry name" value="ATPase_P-typ_transduc_dom_A_sf"/>
</dbReference>
<comment type="similarity">
    <text evidence="3">Belongs to the cation transport ATPase (P-type) (TC 3.A.3) family. Type IIIA subfamily.</text>
</comment>
<dbReference type="Gene3D" id="3.40.1110.10">
    <property type="entry name" value="Calcium-transporting ATPase, cytoplasmic domain N"/>
    <property type="match status" value="1"/>
</dbReference>
<accession>A0AAW1PE38</accession>
<dbReference type="NCBIfam" id="TIGR01494">
    <property type="entry name" value="ATPase_P-type"/>
    <property type="match status" value="2"/>
</dbReference>
<evidence type="ECO:0000256" key="13">
    <source>
        <dbReference type="ARBA" id="ARBA00022989"/>
    </source>
</evidence>
<dbReference type="Gene3D" id="2.70.150.10">
    <property type="entry name" value="Calcium-transporting ATPase, cytoplasmic transduction domain A"/>
    <property type="match status" value="1"/>
</dbReference>
<dbReference type="GO" id="GO:0016887">
    <property type="term" value="F:ATP hydrolysis activity"/>
    <property type="evidence" value="ECO:0007669"/>
    <property type="project" value="InterPro"/>
</dbReference>
<dbReference type="InterPro" id="IPR001757">
    <property type="entry name" value="P_typ_ATPase"/>
</dbReference>
<keyword evidence="10" id="KW-0067">ATP-binding</keyword>
<dbReference type="InterPro" id="IPR023299">
    <property type="entry name" value="ATPase_P-typ_cyto_dom_N"/>
</dbReference>
<dbReference type="SUPFAM" id="SSF81665">
    <property type="entry name" value="Calcium ATPase, transmembrane domain M"/>
    <property type="match status" value="1"/>
</dbReference>
<dbReference type="Pfam" id="PF00702">
    <property type="entry name" value="Hydrolase"/>
    <property type="match status" value="1"/>
</dbReference>
<dbReference type="PRINTS" id="PR00120">
    <property type="entry name" value="HATPASE"/>
</dbReference>
<feature type="transmembrane region" description="Helical" evidence="19">
    <location>
        <begin position="212"/>
        <end position="231"/>
    </location>
</feature>
<dbReference type="InterPro" id="IPR044492">
    <property type="entry name" value="P_typ_ATPase_HD_dom"/>
</dbReference>
<keyword evidence="23" id="KW-1185">Reference proteome</keyword>
<dbReference type="EC" id="7.1.2.1" evidence="4"/>
<keyword evidence="9" id="KW-0547">Nucleotide-binding</keyword>
<evidence type="ECO:0000256" key="8">
    <source>
        <dbReference type="ARBA" id="ARBA00022723"/>
    </source>
</evidence>
<evidence type="ECO:0000256" key="2">
    <source>
        <dbReference type="ARBA" id="ARBA00004651"/>
    </source>
</evidence>
<sequence>MAAPRATKATESFSFSMPALTSSVRRLSPQPGSLSEPRDYLGKQWKRVGLVILLVCGPGLGLILPTEGDLPWLAGRIAQVAGWTYTTAWSLSFYPQLVSNFRRKSIVGFSLDFAVINFVGFLCLSVYYVSFAWIPSVRQMYRDLYGTDSSVRSNDVFFATHAALLTGLTLLQCAIYERGNQQVSSICLFAVAGIVLLIVLHSGLVIWTSITILSWLYMLSLVKLAITISKYTPQIVMNWRRQSTVGCDSAQKERELHRDLAASVPMLARARGTDEASSQFLERLSSLQSGDEEPDRASSSRILNFMGSALETAAGAMPSFRLASAAPESSERASLEGSGTRTSGAAAKEISPVPARKRGKAYNELLEELEDGHTSASSREDASSQQHQNGSSRKPPADPKGLTGRRQDQGLRSRSASEAAEEPSADDAGLVQGRSAEPPAQVDLLGESNAGASANPFPASAHATPPQRSSASAHMLMPTSRDSTYSTTSARSEPWEASSTYASSVASMRRFEEAISGGSPDDRYDIFEPPDRDEESSPSRVDPTSVWHTTNQDLVRTMTGQQALEALEEGCMVRKKWVTRLGPDEARQAPRTRRHLRCQLQGSDVALLYQRQGLKGLLDAGETSSVPTCLVGVDAQPQARAASSSLPISAMTVEVFGGKNHMVPPGMTTPQVETYHKEHGFNEVESNQTPEWKKVVMRYLDWVSLIVLISAIVSATIPNEGDRGWTSFVLLMLHLNLIVWSGYLADRNAGNAMNELKALAAPTAMTKRDNTWQGVPARELVPGDLIQLKGGDVIPADAKLVGEGEPMKIDESSLTGESLAVTRKPGQQILSGAVVVSGELDAVVTATGADSFFGKTLKLLGGGDNQRGHLYKVLNRAQLGVGFITVIGIIVILVVLLARGASAGYSIVTSFVLLTAAIPVGMPVVTTAVLAVGARGMAKEKAIVARLSSLEELSGMEILASDKTGTLTLNRLQLDKQEIVASKGHSAEDVLLMASLSAKWSNNDAIDKAVTGAMGGDQKVIRDYKVSKFIPFNPVDKKTQATVTLPSGETVIACKGAPQIVRDLLGDEESMKVCDDYINERATRGLRSLGVAKSQDGGSTWQLVGLISLLDPPREDSAETIRIANSMGVQVKMVTGDQLQIAIETCKRLGMGTNIIEGKDVAFEDNRISPELAHQVHMVDGFAGVYPEHKHSIVEALQASGCLVGMTGDGVNDAPALKKADVGIAVAGATSAARGAADIILTEEGISTIVTAIDCSRKIFRRLETYIIYRLASSYLILAFFFLAIIIWDFEMQTWALVIISIFNDLAVMLTAFDKANSSEYPETWNMTKCLGVALSIAAVGTTATVIFLAAAKPTVWNAWPAFGVTISEEPLTTSPIYSTPGEVVSVVFVLLIVVLQLNIILSRNHSFWWYFSSKTAPRPSFIMLAPVAVFIVAATFIAVYWPLHVQPDGGRGDFAGAGWAAVGLTLAYAVTTWMVADLAKLSVRLTTSACMLMPQ</sequence>
<dbReference type="PROSITE" id="PS00154">
    <property type="entry name" value="ATPASE_E1_E2"/>
    <property type="match status" value="1"/>
</dbReference>
<keyword evidence="11" id="KW-0460">Magnesium</keyword>
<dbReference type="InterPro" id="IPR059000">
    <property type="entry name" value="ATPase_P-type_domA"/>
</dbReference>
<evidence type="ECO:0000256" key="17">
    <source>
        <dbReference type="ARBA" id="ARBA00071631"/>
    </source>
</evidence>
<feature type="transmembrane region" description="Helical" evidence="19">
    <location>
        <begin position="1333"/>
        <end position="1352"/>
    </location>
</feature>
<feature type="compositionally biased region" description="Polar residues" evidence="18">
    <location>
        <begin position="383"/>
        <end position="392"/>
    </location>
</feature>
<feature type="transmembrane region" description="Helical" evidence="19">
    <location>
        <begin position="183"/>
        <end position="206"/>
    </location>
</feature>
<evidence type="ECO:0000313" key="22">
    <source>
        <dbReference type="EMBL" id="KAK9806554.1"/>
    </source>
</evidence>
<evidence type="ECO:0000256" key="18">
    <source>
        <dbReference type="SAM" id="MobiDB-lite"/>
    </source>
</evidence>
<proteinExistence type="inferred from homology"/>
<feature type="domain" description="P-type ATPase A" evidence="20">
    <location>
        <begin position="759"/>
        <end position="860"/>
    </location>
</feature>
<comment type="subcellular location">
    <subcellularLocation>
        <location evidence="2">Cell membrane</location>
        <topology evidence="2">Multi-pass membrane protein</topology>
    </subcellularLocation>
</comment>
<dbReference type="SFLD" id="SFLDG00002">
    <property type="entry name" value="C1.7:_P-type_atpase_like"/>
    <property type="match status" value="1"/>
</dbReference>
<feature type="transmembrane region" description="Helical" evidence="19">
    <location>
        <begin position="1384"/>
        <end position="1402"/>
    </location>
</feature>
<comment type="function">
    <text evidence="1">The plasma membrane ATPase of plants and fungi is a hydrogen ion pump. The proton gradient it generates drives the active transport of nutrients by H(+)-symport. The resulting external acidification and/or internal alkinization may mediate growth responses.</text>
</comment>
<keyword evidence="14 19" id="KW-0472">Membrane</keyword>
<feature type="transmembrane region" description="Helical" evidence="19">
    <location>
        <begin position="1267"/>
        <end position="1288"/>
    </location>
</feature>
<feature type="compositionally biased region" description="Polar residues" evidence="18">
    <location>
        <begin position="480"/>
        <end position="498"/>
    </location>
</feature>
<evidence type="ECO:0000256" key="16">
    <source>
        <dbReference type="ARBA" id="ARBA00048122"/>
    </source>
</evidence>
<dbReference type="FunFam" id="3.40.50.1000:FF:000211">
    <property type="entry name" value="Plasma membrane ATPase"/>
    <property type="match status" value="1"/>
</dbReference>
<feature type="transmembrane region" description="Helical" evidence="19">
    <location>
        <begin position="156"/>
        <end position="176"/>
    </location>
</feature>
<dbReference type="InterPro" id="IPR036412">
    <property type="entry name" value="HAD-like_sf"/>
</dbReference>
<dbReference type="Pfam" id="PF00690">
    <property type="entry name" value="Cation_ATPase_N"/>
    <property type="match status" value="1"/>
</dbReference>
<protein>
    <recommendedName>
        <fullName evidence="17">Plasma membrane ATPase</fullName>
        <ecNumber evidence="4">7.1.2.1</ecNumber>
    </recommendedName>
    <alternativeName>
        <fullName evidence="15">Proton pump</fullName>
    </alternativeName>
</protein>
<feature type="transmembrane region" description="Helical" evidence="19">
    <location>
        <begin position="1422"/>
        <end position="1443"/>
    </location>
</feature>
<keyword evidence="13 19" id="KW-1133">Transmembrane helix</keyword>
<dbReference type="InterPro" id="IPR006534">
    <property type="entry name" value="P-type_ATPase_IIIA"/>
</dbReference>
<keyword evidence="8" id="KW-0479">Metal-binding</keyword>
<dbReference type="InterPro" id="IPR018303">
    <property type="entry name" value="ATPase_P-typ_P_site"/>
</dbReference>
<evidence type="ECO:0000256" key="15">
    <source>
        <dbReference type="ARBA" id="ARBA00031813"/>
    </source>
</evidence>
<organism evidence="22 23">
    <name type="scientific">Symbiochloris irregularis</name>
    <dbReference type="NCBI Taxonomy" id="706552"/>
    <lineage>
        <taxon>Eukaryota</taxon>
        <taxon>Viridiplantae</taxon>
        <taxon>Chlorophyta</taxon>
        <taxon>core chlorophytes</taxon>
        <taxon>Trebouxiophyceae</taxon>
        <taxon>Trebouxiales</taxon>
        <taxon>Trebouxiaceae</taxon>
        <taxon>Symbiochloris</taxon>
    </lineage>
</organism>
<dbReference type="Gene3D" id="1.20.1280.290">
    <property type="match status" value="1"/>
</dbReference>
<dbReference type="FunFam" id="2.70.150.10:FF:000042">
    <property type="entry name" value="Plasma membrane ATPase"/>
    <property type="match status" value="1"/>
</dbReference>
<evidence type="ECO:0000256" key="10">
    <source>
        <dbReference type="ARBA" id="ARBA00022840"/>
    </source>
</evidence>